<evidence type="ECO:0000313" key="4">
    <source>
        <dbReference type="EMBL" id="MDW3779686.1"/>
    </source>
</evidence>
<dbReference type="AlphaFoldDB" id="A0AAW9CBZ0"/>
<evidence type="ECO:0000259" key="2">
    <source>
        <dbReference type="Pfam" id="PF03432"/>
    </source>
</evidence>
<gene>
    <name evidence="4" type="ORF">QWU01_23075</name>
</gene>
<dbReference type="RefSeq" id="WP_318243177.1">
    <property type="nucleotide sequence ID" value="NZ_JAMWJA010000011.1"/>
</dbReference>
<dbReference type="Pfam" id="PF22863">
    <property type="entry name" value="TraI_middle"/>
    <property type="match status" value="1"/>
</dbReference>
<organism evidence="4 5">
    <name type="scientific">Kluyvera cryocrescens</name>
    <name type="common">Kluyvera citrophila</name>
    <dbReference type="NCBI Taxonomy" id="580"/>
    <lineage>
        <taxon>Bacteria</taxon>
        <taxon>Pseudomonadati</taxon>
        <taxon>Pseudomonadota</taxon>
        <taxon>Gammaproteobacteria</taxon>
        <taxon>Enterobacterales</taxon>
        <taxon>Enterobacteriaceae</taxon>
        <taxon>Kluyvera</taxon>
    </lineage>
</organism>
<name>A0AAW9CBZ0_KLUCR</name>
<comment type="caution">
    <text evidence="4">The sequence shown here is derived from an EMBL/GenBank/DDBJ whole genome shotgun (WGS) entry which is preliminary data.</text>
</comment>
<feature type="domain" description="TraI-like middle" evidence="3">
    <location>
        <begin position="480"/>
        <end position="570"/>
    </location>
</feature>
<protein>
    <submittedName>
        <fullName evidence="4">Relaxase/mobilization nuclease domain-containing protein</fullName>
    </submittedName>
</protein>
<accession>A0AAW9CBZ0</accession>
<reference evidence="4" key="1">
    <citation type="journal article" date="2023" name="J Glob Antimicrob Resist">
        <title>Emergence of NDM-1 and KPC-3 carbapenemases in Kluyvera cryocrescens: Investigating genetic heterogeneity and acquisition routes of blaNDM-1 in Enterobacterales species in Portugal.</title>
        <authorList>
            <person name="Loiodice M."/>
            <person name="Ribeiro M."/>
            <person name="Peixe L."/>
            <person name="Novais A."/>
        </authorList>
    </citation>
    <scope>NUCLEOTIDE SEQUENCE</scope>
    <source>
        <strain evidence="4">K629</strain>
    </source>
</reference>
<feature type="domain" description="MobA/VirD2-like nuclease" evidence="2">
    <location>
        <begin position="90"/>
        <end position="205"/>
    </location>
</feature>
<feature type="region of interest" description="Disordered" evidence="1">
    <location>
        <begin position="879"/>
        <end position="900"/>
    </location>
</feature>
<evidence type="ECO:0000256" key="1">
    <source>
        <dbReference type="SAM" id="MobiDB-lite"/>
    </source>
</evidence>
<evidence type="ECO:0000259" key="3">
    <source>
        <dbReference type="Pfam" id="PF22863"/>
    </source>
</evidence>
<dbReference type="InterPro" id="IPR005094">
    <property type="entry name" value="Endonuclease_MobA/VirD2"/>
</dbReference>
<dbReference type="Proteomes" id="UP001276300">
    <property type="component" value="Unassembled WGS sequence"/>
</dbReference>
<dbReference type="EMBL" id="JAUEQX010000023">
    <property type="protein sequence ID" value="MDW3779686.1"/>
    <property type="molecule type" value="Genomic_DNA"/>
</dbReference>
<feature type="compositionally biased region" description="Basic and acidic residues" evidence="1">
    <location>
        <begin position="879"/>
        <end position="894"/>
    </location>
</feature>
<dbReference type="InterPro" id="IPR054462">
    <property type="entry name" value="TraI_M"/>
</dbReference>
<proteinExistence type="predicted"/>
<evidence type="ECO:0000313" key="5">
    <source>
        <dbReference type="Proteomes" id="UP001276300"/>
    </source>
</evidence>
<sequence>MIPVIPKKRKDGKSSFGDLVAYVSVRDDAEDDDLIAALQASGDKAAESHRNRFSRLVDYATKLRDESFVSLVDMMPDGGEWVNFYGVTCFHNCTSIETAAEEMEYTARQAKYSRKNSDPVFHYMLSWQAHESPRPEQIYDSVRHSLKALGLNEHQFVSAVHTDTDNLHVHVAVNRVHPETGYLNRVSWGIEKLHKACRQLELKHGFATDNGCYVIGPGNRIVRRTSQERDRLSAWNQGQPRSFKEYISDTTIAGLRETPADSWKDMHQKFARAGLFLQLDNDVLKVKDGWSPERPGVTLSSFGHSWATAKLNARYGSFTPPAQDIFKHVSEVGRYDPEQVSEPARPTKMAEGNSLRDYIREKVLGDLLRLDEDPDQRNVQRIHEVFARAGLYLQEQHGRLVVCDAYNKERTPVRAETIWPALTKPILDDWNGGWKPVPHDIFSQVQPASQFTGGELQAVPMSNREWNRLRTGPGPQGAVKREIFSDKESLWGYSVSHCRRDIEALIQDKQFTWERCHDVFARHGLLLITQGNGLVVMDAYNHDQTPVKASHVHPDLTLFRAEPHAGQFRPVPADIFERVAPQSRYNPSLAVSDRDVPGMKRDPELRQRQREARAAARDDLKARYTAWRSHWQRPDLNTRERYQAIHSECRMRKANIRLQQRDPLLRKLSYHIVEVQRMQALIQLKEDIKAERLELVGQGKWYPPSYKQWVEMQALRGDKAAISQMRGWDYRDRRHDNSRTTTAERCVVICEPGGSPLYMNAPGLTASLQKNGSVRFRHAESGEHVCTDFGDRVVFRNHADFASLQRELNQVSPVLFCRDPKMGFAPEGRNEMFNHAVAEMVGWYNVHGADDREQFHISRPDIDRVRVECEQYFRDDLSRGTTSTDERYGQRNDWEPPSPM</sequence>
<dbReference type="Pfam" id="PF03432">
    <property type="entry name" value="Relaxase"/>
    <property type="match status" value="1"/>
</dbReference>